<name>A0A814Y736_ADIRI</name>
<comment type="caution">
    <text evidence="3">The sequence shown here is derived from an EMBL/GenBank/DDBJ whole genome shotgun (WGS) entry which is preliminary data.</text>
</comment>
<feature type="compositionally biased region" description="Low complexity" evidence="1">
    <location>
        <begin position="1"/>
        <end position="10"/>
    </location>
</feature>
<dbReference type="Proteomes" id="UP000663828">
    <property type="component" value="Unassembled WGS sequence"/>
</dbReference>
<dbReference type="InterPro" id="IPR011022">
    <property type="entry name" value="Arrestin_C-like"/>
</dbReference>
<dbReference type="PANTHER" id="PTHR11188">
    <property type="entry name" value="ARRESTIN DOMAIN CONTAINING PROTEIN"/>
    <property type="match status" value="1"/>
</dbReference>
<feature type="compositionally biased region" description="Polar residues" evidence="1">
    <location>
        <begin position="16"/>
        <end position="25"/>
    </location>
</feature>
<dbReference type="InterPro" id="IPR014752">
    <property type="entry name" value="Arrestin-like_C"/>
</dbReference>
<sequence length="369" mass="41563">MGNTNANSNAPPSPGRWTSSGQDAASKQIHIRTDQANGFYFTGELLTGSVEIPVAYFQNYLNNKNHRKAPDTLIQQLLSNDIVIELVGDAIYSAEVDAAADSDGHSQHQVNVCRQRCFVTLNQESARQSMPSTNQNETSFDQTTTTTTTVARSSDIQTSALPTAIKGIFQLQIPDDLPPSLFNNRPPSVSYTLELNLSSSRYRYQIPLVLSSKGPIPHPTTNVELNNNAINQHNIHLQASTTKRFYRPGEQISVRLNYLNPHQRLIRSITVTLIQFYRVHNDQYRLQLDGKEWTFDLSTMSPQREWVGETLLQLPYQPLQASYSNQSVGTTQRIECELDYRILIELNEKKGDDIHLLLPSILVTYQKGT</sequence>
<dbReference type="InterPro" id="IPR050357">
    <property type="entry name" value="Arrestin_domain-protein"/>
</dbReference>
<proteinExistence type="predicted"/>
<keyword evidence="5" id="KW-1185">Reference proteome</keyword>
<accession>A0A814Y736</accession>
<feature type="compositionally biased region" description="Polar residues" evidence="1">
    <location>
        <begin position="126"/>
        <end position="142"/>
    </location>
</feature>
<evidence type="ECO:0000259" key="2">
    <source>
        <dbReference type="Pfam" id="PF02752"/>
    </source>
</evidence>
<dbReference type="AlphaFoldDB" id="A0A814Y736"/>
<dbReference type="EMBL" id="CAJNOR010012296">
    <property type="protein sequence ID" value="CAF1666836.1"/>
    <property type="molecule type" value="Genomic_DNA"/>
</dbReference>
<dbReference type="PANTHER" id="PTHR11188:SF17">
    <property type="entry name" value="FI21816P1"/>
    <property type="match status" value="1"/>
</dbReference>
<dbReference type="InterPro" id="IPR014756">
    <property type="entry name" value="Ig_E-set"/>
</dbReference>
<dbReference type="Pfam" id="PF02752">
    <property type="entry name" value="Arrestin_C"/>
    <property type="match status" value="1"/>
</dbReference>
<feature type="region of interest" description="Disordered" evidence="1">
    <location>
        <begin position="126"/>
        <end position="153"/>
    </location>
</feature>
<dbReference type="Gene3D" id="2.60.40.640">
    <property type="match status" value="2"/>
</dbReference>
<dbReference type="Proteomes" id="UP000663852">
    <property type="component" value="Unassembled WGS sequence"/>
</dbReference>
<organism evidence="3 6">
    <name type="scientific">Adineta ricciae</name>
    <name type="common">Rotifer</name>
    <dbReference type="NCBI Taxonomy" id="249248"/>
    <lineage>
        <taxon>Eukaryota</taxon>
        <taxon>Metazoa</taxon>
        <taxon>Spiralia</taxon>
        <taxon>Gnathifera</taxon>
        <taxon>Rotifera</taxon>
        <taxon>Eurotatoria</taxon>
        <taxon>Bdelloidea</taxon>
        <taxon>Adinetida</taxon>
        <taxon>Adinetidae</taxon>
        <taxon>Adineta</taxon>
    </lineage>
</organism>
<feature type="domain" description="Arrestin C-terminal-like" evidence="2">
    <location>
        <begin position="232"/>
        <end position="364"/>
    </location>
</feature>
<evidence type="ECO:0000313" key="3">
    <source>
        <dbReference type="EMBL" id="CAF1225551.1"/>
    </source>
</evidence>
<evidence type="ECO:0000256" key="1">
    <source>
        <dbReference type="SAM" id="MobiDB-lite"/>
    </source>
</evidence>
<reference evidence="3" key="1">
    <citation type="submission" date="2021-02" db="EMBL/GenBank/DDBJ databases">
        <authorList>
            <person name="Nowell W R."/>
        </authorList>
    </citation>
    <scope>NUCLEOTIDE SEQUENCE</scope>
</reference>
<evidence type="ECO:0000313" key="4">
    <source>
        <dbReference type="EMBL" id="CAF1666836.1"/>
    </source>
</evidence>
<gene>
    <name evidence="3" type="ORF">EDS130_LOCUS26650</name>
    <name evidence="4" type="ORF">XAT740_LOCUS57934</name>
</gene>
<evidence type="ECO:0000313" key="6">
    <source>
        <dbReference type="Proteomes" id="UP000663852"/>
    </source>
</evidence>
<dbReference type="OrthoDB" id="9997963at2759"/>
<dbReference type="SUPFAM" id="SSF81296">
    <property type="entry name" value="E set domains"/>
    <property type="match status" value="1"/>
</dbReference>
<dbReference type="EMBL" id="CAJNOJ010000163">
    <property type="protein sequence ID" value="CAF1225551.1"/>
    <property type="molecule type" value="Genomic_DNA"/>
</dbReference>
<feature type="region of interest" description="Disordered" evidence="1">
    <location>
        <begin position="1"/>
        <end position="27"/>
    </location>
</feature>
<dbReference type="GO" id="GO:0015031">
    <property type="term" value="P:protein transport"/>
    <property type="evidence" value="ECO:0007669"/>
    <property type="project" value="TreeGrafter"/>
</dbReference>
<dbReference type="GO" id="GO:0005737">
    <property type="term" value="C:cytoplasm"/>
    <property type="evidence" value="ECO:0007669"/>
    <property type="project" value="TreeGrafter"/>
</dbReference>
<evidence type="ECO:0000313" key="5">
    <source>
        <dbReference type="Proteomes" id="UP000663828"/>
    </source>
</evidence>
<protein>
    <recommendedName>
        <fullName evidence="2">Arrestin C-terminal-like domain-containing protein</fullName>
    </recommendedName>
</protein>